<dbReference type="Pfam" id="PF00593">
    <property type="entry name" value="TonB_dep_Rec_b-barrel"/>
    <property type="match status" value="1"/>
</dbReference>
<dbReference type="OrthoDB" id="9760333at2"/>
<keyword evidence="17" id="KW-1185">Reference proteome</keyword>
<dbReference type="EMBL" id="CP024201">
    <property type="protein sequence ID" value="ATQ43187.1"/>
    <property type="molecule type" value="Genomic_DNA"/>
</dbReference>
<evidence type="ECO:0000256" key="1">
    <source>
        <dbReference type="ARBA" id="ARBA00004571"/>
    </source>
</evidence>
<keyword evidence="9 11" id="KW-0472">Membrane</keyword>
<dbReference type="Gene3D" id="2.40.170.20">
    <property type="entry name" value="TonB-dependent receptor, beta-barrel domain"/>
    <property type="match status" value="1"/>
</dbReference>
<keyword evidence="3 11" id="KW-1134">Transmembrane beta strand</keyword>
<evidence type="ECO:0000256" key="3">
    <source>
        <dbReference type="ARBA" id="ARBA00022452"/>
    </source>
</evidence>
<feature type="domain" description="TonB-dependent receptor plug" evidence="15">
    <location>
        <begin position="48"/>
        <end position="155"/>
    </location>
</feature>
<dbReference type="InterPro" id="IPR000531">
    <property type="entry name" value="Beta-barrel_TonB"/>
</dbReference>
<evidence type="ECO:0000256" key="8">
    <source>
        <dbReference type="ARBA" id="ARBA00023077"/>
    </source>
</evidence>
<evidence type="ECO:0000256" key="12">
    <source>
        <dbReference type="RuleBase" id="RU003357"/>
    </source>
</evidence>
<keyword evidence="13" id="KW-0732">Signal</keyword>
<keyword evidence="5 11" id="KW-0812">Transmembrane</keyword>
<evidence type="ECO:0000256" key="6">
    <source>
        <dbReference type="ARBA" id="ARBA00023004"/>
    </source>
</evidence>
<evidence type="ECO:0000256" key="11">
    <source>
        <dbReference type="PROSITE-ProRule" id="PRU01360"/>
    </source>
</evidence>
<accession>A0A2D2AZ29</accession>
<comment type="similarity">
    <text evidence="11 12">Belongs to the TonB-dependent receptor family.</text>
</comment>
<evidence type="ECO:0000256" key="4">
    <source>
        <dbReference type="ARBA" id="ARBA00022496"/>
    </source>
</evidence>
<dbReference type="RefSeq" id="WP_099622439.1">
    <property type="nucleotide sequence ID" value="NZ_CP024201.1"/>
</dbReference>
<sequence>MRTAALFLSAGVLSLLAAGLAQAAEIAPAEATDVEAVIITGEKVGRSVQETVTSVAVVGAKQIEQQNIQNFADIVQRTANMSDTYGATGFTIRGVSNTSVSGGGSAGLATVYVDGASIPERGLANGPLEMWDISQVEILRGPQSTLQGRNAMAGAVIIRSAEPTFDFSGKARLIMTDAKDRSFAVAVSGPLIADQLAFRVSAEERHKDGFIRNITRGGQEDALDASTVRAQLMFTPTALPGLKLRAIWTHDERQGAYIYTYVRTDRPNFYDQRVSISDYPNSSDSKTDMLTLEGDYRLNDRFSLSSVTAWSKVDNFSRYDGDDTDRPLSYGDSLEGEESLSQELRLNYQGERLSGVVGLWYSKRERDYDLKSLTNVDTPQPTLAALLQTPAFGSFPAAQANAIATQYVAALPVIPVNFKGVSYEDITTTALFADGRYQLTDKLSILGGFRYDREENEQAVDQVTTFAGIYPNPTNFGPLAPVIAGLNFAVSQFVAQANATTPAYTRTFEAFLPKLGVKYDFTDDISASFVVQRGYRSGGSSVNQARSSVVAYDPEYTWNYEAALRTQWLDRTLTVNANAYYVDWTDQQVAVNMGLNAYDTQIQNAGASHLYGFEIEAAHQVNPSLDWYASLGHTKTKFDEFNVTIGALTTDLAGSEFPFAPAWTLAGGVNWRWGNGFIGNLNANYRTESYSSVGVDQKNYKVPARTLVNAKVGWENQAYGIYAYANNLLDEQYIQYNQAALNRAMLGDPRVIGFMVEARW</sequence>
<dbReference type="InterPro" id="IPR039426">
    <property type="entry name" value="TonB-dep_rcpt-like"/>
</dbReference>
<comment type="subcellular location">
    <subcellularLocation>
        <location evidence="1 11">Cell outer membrane</location>
        <topology evidence="1 11">Multi-pass membrane protein</topology>
    </subcellularLocation>
</comment>
<name>A0A2D2AZ29_9CAUL</name>
<dbReference type="AlphaFoldDB" id="A0A2D2AZ29"/>
<dbReference type="Pfam" id="PF07715">
    <property type="entry name" value="Plug"/>
    <property type="match status" value="1"/>
</dbReference>
<feature type="domain" description="TonB-dependent receptor-like beta-barrel" evidence="14">
    <location>
        <begin position="248"/>
        <end position="728"/>
    </location>
</feature>
<dbReference type="PROSITE" id="PS52016">
    <property type="entry name" value="TONB_DEPENDENT_REC_3"/>
    <property type="match status" value="1"/>
</dbReference>
<evidence type="ECO:0000259" key="14">
    <source>
        <dbReference type="Pfam" id="PF00593"/>
    </source>
</evidence>
<reference evidence="16 17" key="1">
    <citation type="submission" date="2017-10" db="EMBL/GenBank/DDBJ databases">
        <title>Genome sequence of Caulobacter mirabilis FWC38.</title>
        <authorList>
            <person name="Fiebig A."/>
            <person name="Crosson S."/>
        </authorList>
    </citation>
    <scope>NUCLEOTIDE SEQUENCE [LARGE SCALE GENOMIC DNA]</scope>
    <source>
        <strain evidence="16 17">FWC 38</strain>
    </source>
</reference>
<keyword evidence="10 11" id="KW-0998">Cell outer membrane</keyword>
<organism evidence="16 17">
    <name type="scientific">Caulobacter mirabilis</name>
    <dbReference type="NCBI Taxonomy" id="69666"/>
    <lineage>
        <taxon>Bacteria</taxon>
        <taxon>Pseudomonadati</taxon>
        <taxon>Pseudomonadota</taxon>
        <taxon>Alphaproteobacteria</taxon>
        <taxon>Caulobacterales</taxon>
        <taxon>Caulobacteraceae</taxon>
        <taxon>Caulobacter</taxon>
    </lineage>
</organism>
<evidence type="ECO:0000313" key="16">
    <source>
        <dbReference type="EMBL" id="ATQ43187.1"/>
    </source>
</evidence>
<dbReference type="KEGG" id="cmb:CSW64_12560"/>
<feature type="signal peptide" evidence="13">
    <location>
        <begin position="1"/>
        <end position="23"/>
    </location>
</feature>
<gene>
    <name evidence="16" type="ORF">CSW64_12560</name>
</gene>
<dbReference type="InterPro" id="IPR012910">
    <property type="entry name" value="Plug_dom"/>
</dbReference>
<evidence type="ECO:0000259" key="15">
    <source>
        <dbReference type="Pfam" id="PF07715"/>
    </source>
</evidence>
<dbReference type="PANTHER" id="PTHR32552:SF81">
    <property type="entry name" value="TONB-DEPENDENT OUTER MEMBRANE RECEPTOR"/>
    <property type="match status" value="1"/>
</dbReference>
<keyword evidence="6" id="KW-0408">Iron</keyword>
<evidence type="ECO:0000256" key="5">
    <source>
        <dbReference type="ARBA" id="ARBA00022692"/>
    </source>
</evidence>
<feature type="chain" id="PRO_5013541279" evidence="13">
    <location>
        <begin position="24"/>
        <end position="760"/>
    </location>
</feature>
<keyword evidence="8 12" id="KW-0798">TonB box</keyword>
<evidence type="ECO:0000256" key="2">
    <source>
        <dbReference type="ARBA" id="ARBA00022448"/>
    </source>
</evidence>
<keyword evidence="2 11" id="KW-0813">Transport</keyword>
<evidence type="ECO:0000256" key="10">
    <source>
        <dbReference type="ARBA" id="ARBA00023237"/>
    </source>
</evidence>
<evidence type="ECO:0000256" key="13">
    <source>
        <dbReference type="SAM" id="SignalP"/>
    </source>
</evidence>
<keyword evidence="4" id="KW-0410">Iron transport</keyword>
<proteinExistence type="inferred from homology"/>
<dbReference type="SUPFAM" id="SSF56935">
    <property type="entry name" value="Porins"/>
    <property type="match status" value="1"/>
</dbReference>
<keyword evidence="7" id="KW-0406">Ion transport</keyword>
<dbReference type="GO" id="GO:0006826">
    <property type="term" value="P:iron ion transport"/>
    <property type="evidence" value="ECO:0007669"/>
    <property type="project" value="UniProtKB-KW"/>
</dbReference>
<dbReference type="GO" id="GO:0009279">
    <property type="term" value="C:cell outer membrane"/>
    <property type="evidence" value="ECO:0007669"/>
    <property type="project" value="UniProtKB-SubCell"/>
</dbReference>
<dbReference type="InterPro" id="IPR036942">
    <property type="entry name" value="Beta-barrel_TonB_sf"/>
</dbReference>
<evidence type="ECO:0000256" key="7">
    <source>
        <dbReference type="ARBA" id="ARBA00023065"/>
    </source>
</evidence>
<protein>
    <submittedName>
        <fullName evidence="16">TonB-dependent receptor</fullName>
    </submittedName>
</protein>
<evidence type="ECO:0000313" key="17">
    <source>
        <dbReference type="Proteomes" id="UP000228945"/>
    </source>
</evidence>
<dbReference type="PANTHER" id="PTHR32552">
    <property type="entry name" value="FERRICHROME IRON RECEPTOR-RELATED"/>
    <property type="match status" value="1"/>
</dbReference>
<keyword evidence="16" id="KW-0675">Receptor</keyword>
<dbReference type="Proteomes" id="UP000228945">
    <property type="component" value="Chromosome"/>
</dbReference>
<evidence type="ECO:0000256" key="9">
    <source>
        <dbReference type="ARBA" id="ARBA00023136"/>
    </source>
</evidence>